<accession>A0A0C9WX03</accession>
<evidence type="ECO:0000313" key="1">
    <source>
        <dbReference type="EMBL" id="KIJ97185.1"/>
    </source>
</evidence>
<gene>
    <name evidence="1" type="ORF">K443DRAFT_681740</name>
</gene>
<keyword evidence="2" id="KW-1185">Reference proteome</keyword>
<evidence type="ECO:0000313" key="2">
    <source>
        <dbReference type="Proteomes" id="UP000054477"/>
    </source>
</evidence>
<dbReference type="Proteomes" id="UP000054477">
    <property type="component" value="Unassembled WGS sequence"/>
</dbReference>
<dbReference type="HOGENOM" id="CLU_2867990_0_0_1"/>
<proteinExistence type="predicted"/>
<organism evidence="1 2">
    <name type="scientific">Laccaria amethystina LaAM-08-1</name>
    <dbReference type="NCBI Taxonomy" id="1095629"/>
    <lineage>
        <taxon>Eukaryota</taxon>
        <taxon>Fungi</taxon>
        <taxon>Dikarya</taxon>
        <taxon>Basidiomycota</taxon>
        <taxon>Agaricomycotina</taxon>
        <taxon>Agaricomycetes</taxon>
        <taxon>Agaricomycetidae</taxon>
        <taxon>Agaricales</taxon>
        <taxon>Agaricineae</taxon>
        <taxon>Hydnangiaceae</taxon>
        <taxon>Laccaria</taxon>
    </lineage>
</organism>
<reference evidence="1 2" key="1">
    <citation type="submission" date="2014-04" db="EMBL/GenBank/DDBJ databases">
        <authorList>
            <consortium name="DOE Joint Genome Institute"/>
            <person name="Kuo A."/>
            <person name="Kohler A."/>
            <person name="Nagy L.G."/>
            <person name="Floudas D."/>
            <person name="Copeland A."/>
            <person name="Barry K.W."/>
            <person name="Cichocki N."/>
            <person name="Veneault-Fourrey C."/>
            <person name="LaButti K."/>
            <person name="Lindquist E.A."/>
            <person name="Lipzen A."/>
            <person name="Lundell T."/>
            <person name="Morin E."/>
            <person name="Murat C."/>
            <person name="Sun H."/>
            <person name="Tunlid A."/>
            <person name="Henrissat B."/>
            <person name="Grigoriev I.V."/>
            <person name="Hibbett D.S."/>
            <person name="Martin F."/>
            <person name="Nordberg H.P."/>
            <person name="Cantor M.N."/>
            <person name="Hua S.X."/>
        </authorList>
    </citation>
    <scope>NUCLEOTIDE SEQUENCE [LARGE SCALE GENOMIC DNA]</scope>
    <source>
        <strain evidence="1 2">LaAM-08-1</strain>
    </source>
</reference>
<name>A0A0C9WX03_9AGAR</name>
<dbReference type="EMBL" id="KN838700">
    <property type="protein sequence ID" value="KIJ97185.1"/>
    <property type="molecule type" value="Genomic_DNA"/>
</dbReference>
<dbReference type="AlphaFoldDB" id="A0A0C9WX03"/>
<reference evidence="2" key="2">
    <citation type="submission" date="2015-01" db="EMBL/GenBank/DDBJ databases">
        <title>Evolutionary Origins and Diversification of the Mycorrhizal Mutualists.</title>
        <authorList>
            <consortium name="DOE Joint Genome Institute"/>
            <consortium name="Mycorrhizal Genomics Consortium"/>
            <person name="Kohler A."/>
            <person name="Kuo A."/>
            <person name="Nagy L.G."/>
            <person name="Floudas D."/>
            <person name="Copeland A."/>
            <person name="Barry K.W."/>
            <person name="Cichocki N."/>
            <person name="Veneault-Fourrey C."/>
            <person name="LaButti K."/>
            <person name="Lindquist E.A."/>
            <person name="Lipzen A."/>
            <person name="Lundell T."/>
            <person name="Morin E."/>
            <person name="Murat C."/>
            <person name="Riley R."/>
            <person name="Ohm R."/>
            <person name="Sun H."/>
            <person name="Tunlid A."/>
            <person name="Henrissat B."/>
            <person name="Grigoriev I.V."/>
            <person name="Hibbett D.S."/>
            <person name="Martin F."/>
        </authorList>
    </citation>
    <scope>NUCLEOTIDE SEQUENCE [LARGE SCALE GENOMIC DNA]</scope>
    <source>
        <strain evidence="2">LaAM-08-1</strain>
    </source>
</reference>
<protein>
    <submittedName>
        <fullName evidence="1">Uncharacterized protein</fullName>
    </submittedName>
</protein>
<sequence>MGVAGGVREKMKVKVSGGVRTLEACQEWVQRGSGRIYGAFIKGNASDAITVANASDANPITISF</sequence>